<accession>A0A6C0K1Z2</accession>
<feature type="compositionally biased region" description="Acidic residues" evidence="1">
    <location>
        <begin position="411"/>
        <end position="421"/>
    </location>
</feature>
<evidence type="ECO:0000256" key="1">
    <source>
        <dbReference type="SAM" id="MobiDB-lite"/>
    </source>
</evidence>
<name>A0A6C0K1Z2_9ZZZZ</name>
<feature type="compositionally biased region" description="Acidic residues" evidence="1">
    <location>
        <begin position="438"/>
        <end position="452"/>
    </location>
</feature>
<reference evidence="2" key="1">
    <citation type="journal article" date="2020" name="Nature">
        <title>Giant virus diversity and host interactions through global metagenomics.</title>
        <authorList>
            <person name="Schulz F."/>
            <person name="Roux S."/>
            <person name="Paez-Espino D."/>
            <person name="Jungbluth S."/>
            <person name="Walsh D.A."/>
            <person name="Denef V.J."/>
            <person name="McMahon K.D."/>
            <person name="Konstantinidis K.T."/>
            <person name="Eloe-Fadrosh E.A."/>
            <person name="Kyrpides N.C."/>
            <person name="Woyke T."/>
        </authorList>
    </citation>
    <scope>NUCLEOTIDE SEQUENCE</scope>
    <source>
        <strain evidence="2">GVMAG-S-1101165-83</strain>
    </source>
</reference>
<dbReference type="EMBL" id="MN740770">
    <property type="protein sequence ID" value="QHU10697.1"/>
    <property type="molecule type" value="Genomic_DNA"/>
</dbReference>
<protein>
    <submittedName>
        <fullName evidence="2">Uncharacterized protein</fullName>
    </submittedName>
</protein>
<sequence>MNALRIIIQKFFNQDKIFMINKNNQYEFCRYIYSNNYINNPINNLFYYYFFNLHEDESDFDMHNNISKKFNCINTIIENMFVSESQKNEILEMFSRIQRVYYSFVKLAQLYKFKKATIQVTTDLCMNDLNPKSSNVFIMHQNNSIYYFSIKDLINILNRNLSNCIDFAPEPIITKNPYNNLMLTNAELYNIYFFMRWNNCAVPELFHGYFVSNFNMKTFRYNYEFNIINTYIKNYIYNAHHDTLYPIFKDMFLDCRHITKKLRIDEEFPKDKLMNIMKPYLHLYYTWIHATNGTYKQCNAEYTLKRKLRLFISFNQKFGRKYCIIKRVMFNKRKNEHHFNDAHMNFYKEYNPSILNKKSSRRIYVYEEDGAGLDGENIVYGGFQNFLYNYHYYNEPGERPRSPSVETPVLDSDEEDDENEVPDLVYNFDSNVNGNVEYNEDEEEKEDDESIS</sequence>
<proteinExistence type="predicted"/>
<dbReference type="AlphaFoldDB" id="A0A6C0K1Z2"/>
<feature type="region of interest" description="Disordered" evidence="1">
    <location>
        <begin position="397"/>
        <end position="452"/>
    </location>
</feature>
<organism evidence="2">
    <name type="scientific">viral metagenome</name>
    <dbReference type="NCBI Taxonomy" id="1070528"/>
    <lineage>
        <taxon>unclassified sequences</taxon>
        <taxon>metagenomes</taxon>
        <taxon>organismal metagenomes</taxon>
    </lineage>
</organism>
<evidence type="ECO:0000313" key="2">
    <source>
        <dbReference type="EMBL" id="QHU10697.1"/>
    </source>
</evidence>